<dbReference type="NCBIfam" id="TIGR01120">
    <property type="entry name" value="rpiB"/>
    <property type="match status" value="1"/>
</dbReference>
<feature type="binding site" evidence="4">
    <location>
        <position position="133"/>
    </location>
    <ligand>
        <name>D-ribulose 5-phosphate</name>
        <dbReference type="ChEBI" id="CHEBI:58121"/>
    </ligand>
</feature>
<evidence type="ECO:0000313" key="6">
    <source>
        <dbReference type="Proteomes" id="UP000810292"/>
    </source>
</evidence>
<dbReference type="Proteomes" id="UP000810292">
    <property type="component" value="Unassembled WGS sequence"/>
</dbReference>
<dbReference type="InterPro" id="IPR004785">
    <property type="entry name" value="RpiB"/>
</dbReference>
<reference evidence="5" key="1">
    <citation type="submission" date="2020-10" db="EMBL/GenBank/DDBJ databases">
        <authorList>
            <person name="Gilroy R."/>
        </authorList>
    </citation>
    <scope>NUCLEOTIDE SEQUENCE</scope>
    <source>
        <strain evidence="5">14700</strain>
    </source>
</reference>
<feature type="binding site" evidence="4">
    <location>
        <begin position="67"/>
        <end position="71"/>
    </location>
    <ligand>
        <name>D-ribulose 5-phosphate</name>
        <dbReference type="ChEBI" id="CHEBI:58121"/>
    </ligand>
</feature>
<evidence type="ECO:0000313" key="5">
    <source>
        <dbReference type="EMBL" id="MBO8468883.1"/>
    </source>
</evidence>
<evidence type="ECO:0000256" key="4">
    <source>
        <dbReference type="PIRSR" id="PIRSR005384-2"/>
    </source>
</evidence>
<evidence type="ECO:0000256" key="3">
    <source>
        <dbReference type="PIRSR" id="PIRSR005384-1"/>
    </source>
</evidence>
<accession>A0A9D9IBT4</accession>
<dbReference type="AlphaFoldDB" id="A0A9D9IBT4"/>
<dbReference type="GO" id="GO:0004751">
    <property type="term" value="F:ribose-5-phosphate isomerase activity"/>
    <property type="evidence" value="ECO:0007669"/>
    <property type="project" value="UniProtKB-EC"/>
</dbReference>
<reference evidence="5" key="2">
    <citation type="journal article" date="2021" name="PeerJ">
        <title>Extensive microbial diversity within the chicken gut microbiome revealed by metagenomics and culture.</title>
        <authorList>
            <person name="Gilroy R."/>
            <person name="Ravi A."/>
            <person name="Getino M."/>
            <person name="Pursley I."/>
            <person name="Horton D.L."/>
            <person name="Alikhan N.F."/>
            <person name="Baker D."/>
            <person name="Gharbi K."/>
            <person name="Hall N."/>
            <person name="Watson M."/>
            <person name="Adriaenssens E.M."/>
            <person name="Foster-Nyarko E."/>
            <person name="Jarju S."/>
            <person name="Secka A."/>
            <person name="Antonio M."/>
            <person name="Oren A."/>
            <person name="Chaudhuri R.R."/>
            <person name="La Ragione R."/>
            <person name="Hildebrand F."/>
            <person name="Pallen M.J."/>
        </authorList>
    </citation>
    <scope>NUCLEOTIDE SEQUENCE</scope>
    <source>
        <strain evidence="5">14700</strain>
    </source>
</reference>
<feature type="active site" description="Proton donor" evidence="3">
    <location>
        <position position="99"/>
    </location>
</feature>
<dbReference type="SUPFAM" id="SSF89623">
    <property type="entry name" value="Ribose/Galactose isomerase RpiB/AlsB"/>
    <property type="match status" value="1"/>
</dbReference>
<feature type="binding site" evidence="4">
    <location>
        <position position="137"/>
    </location>
    <ligand>
        <name>D-ribulose 5-phosphate</name>
        <dbReference type="ChEBI" id="CHEBI:58121"/>
    </ligand>
</feature>
<dbReference type="EMBL" id="JADIMF010000060">
    <property type="protein sequence ID" value="MBO8468883.1"/>
    <property type="molecule type" value="Genomic_DNA"/>
</dbReference>
<dbReference type="InterPro" id="IPR036569">
    <property type="entry name" value="RpiB_LacA_LacB_sf"/>
</dbReference>
<dbReference type="Gene3D" id="3.40.1400.10">
    <property type="entry name" value="Sugar-phosphate isomerase, RpiB/LacA/LacB"/>
    <property type="match status" value="1"/>
</dbReference>
<dbReference type="GO" id="GO:0005975">
    <property type="term" value="P:carbohydrate metabolic process"/>
    <property type="evidence" value="ECO:0007669"/>
    <property type="project" value="InterPro"/>
</dbReference>
<protein>
    <submittedName>
        <fullName evidence="5">Ribose 5-phosphate isomerase B</fullName>
        <ecNumber evidence="5">5.3.1.6</ecNumber>
    </submittedName>
</protein>
<feature type="binding site" evidence="4">
    <location>
        <position position="110"/>
    </location>
    <ligand>
        <name>D-ribulose 5-phosphate</name>
        <dbReference type="ChEBI" id="CHEBI:58121"/>
    </ligand>
</feature>
<organism evidence="5 6">
    <name type="scientific">Candidatus Ornithospirochaeta stercoravium</name>
    <dbReference type="NCBI Taxonomy" id="2840897"/>
    <lineage>
        <taxon>Bacteria</taxon>
        <taxon>Pseudomonadati</taxon>
        <taxon>Spirochaetota</taxon>
        <taxon>Spirochaetia</taxon>
        <taxon>Spirochaetales</taxon>
        <taxon>Spirochaetaceae</taxon>
        <taxon>Spirochaetaceae incertae sedis</taxon>
        <taxon>Candidatus Ornithospirochaeta</taxon>
    </lineage>
</organism>
<keyword evidence="2 5" id="KW-0413">Isomerase</keyword>
<evidence type="ECO:0000256" key="2">
    <source>
        <dbReference type="ARBA" id="ARBA00023235"/>
    </source>
</evidence>
<comment type="caution">
    <text evidence="5">The sequence shown here is derived from an EMBL/GenBank/DDBJ whole genome shotgun (WGS) entry which is preliminary data.</text>
</comment>
<feature type="binding site" evidence="4">
    <location>
        <position position="100"/>
    </location>
    <ligand>
        <name>D-ribulose 5-phosphate</name>
        <dbReference type="ChEBI" id="CHEBI:58121"/>
    </ligand>
</feature>
<feature type="active site" description="Proton acceptor" evidence="3">
    <location>
        <position position="66"/>
    </location>
</feature>
<sequence length="147" mass="16196">MAKAVVANDHGAVELAARVVEHLKNRGYEVSYLGTDKEESIDYPDKAEEAVMEYRKGGYDFGVLLCGTGIGISISANKMKGIRCALPETKYAATMAKEHNNANFIAFGGRIDYKEDVLDILDGYLDASFEGGRHQRRIDKMMALEGK</sequence>
<dbReference type="NCBIfam" id="NF004051">
    <property type="entry name" value="PRK05571.1"/>
    <property type="match status" value="1"/>
</dbReference>
<dbReference type="EC" id="5.3.1.6" evidence="5"/>
<feature type="binding site" evidence="4">
    <location>
        <begin position="9"/>
        <end position="10"/>
    </location>
    <ligand>
        <name>D-ribulose 5-phosphate</name>
        <dbReference type="ChEBI" id="CHEBI:58121"/>
    </ligand>
</feature>
<proteinExistence type="inferred from homology"/>
<gene>
    <name evidence="5" type="primary">rpiB</name>
    <name evidence="5" type="ORF">IAA72_03760</name>
</gene>
<dbReference type="InterPro" id="IPR003500">
    <property type="entry name" value="RpiB_LacA_LacB"/>
</dbReference>
<dbReference type="PANTHER" id="PTHR30345">
    <property type="entry name" value="RIBOSE-5-PHOSPHATE ISOMERASE B"/>
    <property type="match status" value="1"/>
</dbReference>
<dbReference type="Pfam" id="PF02502">
    <property type="entry name" value="LacAB_rpiB"/>
    <property type="match status" value="1"/>
</dbReference>
<comment type="similarity">
    <text evidence="1">Belongs to the LacAB/RpiB family.</text>
</comment>
<dbReference type="PIRSF" id="PIRSF005384">
    <property type="entry name" value="RpiB_LacA_B"/>
    <property type="match status" value="1"/>
</dbReference>
<evidence type="ECO:0000256" key="1">
    <source>
        <dbReference type="ARBA" id="ARBA00008754"/>
    </source>
</evidence>
<name>A0A9D9IBT4_9SPIO</name>
<dbReference type="NCBIfam" id="TIGR00689">
    <property type="entry name" value="rpiB_lacA_lacB"/>
    <property type="match status" value="1"/>
</dbReference>
<dbReference type="PANTHER" id="PTHR30345:SF0">
    <property type="entry name" value="DNA DAMAGE-REPAIR_TOLERATION PROTEIN DRT102"/>
    <property type="match status" value="1"/>
</dbReference>